<keyword evidence="5" id="KW-1185">Reference proteome</keyword>
<name>A0ABP8CVZ9_9FLAO</name>
<dbReference type="SUPFAM" id="SSF56925">
    <property type="entry name" value="OMPA-like"/>
    <property type="match status" value="2"/>
</dbReference>
<keyword evidence="1 2" id="KW-0732">Signal</keyword>
<gene>
    <name evidence="4" type="ORF">GCM10022292_21230</name>
</gene>
<comment type="caution">
    <text evidence="4">The sequence shown here is derived from an EMBL/GenBank/DDBJ whole genome shotgun (WGS) entry which is preliminary data.</text>
</comment>
<sequence length="174" mass="18507">MKKLFLAAFAVFAFTSINAQTFGALGGLSMMSLKVDSGGFGDATESETGFHLGAFAEFEVSDQFAVQPELTYTIAGDLSMFGLNAIAKYNISDEFNIQAGPQIGFVGGDVGDYIDSFDDGTKLNLQLAIGAGYDISEELFVQARYGFQLNDHYTGEGDGSIKISGFAASVGYKF</sequence>
<dbReference type="Pfam" id="PF13505">
    <property type="entry name" value="OMP_b-brl"/>
    <property type="match status" value="1"/>
</dbReference>
<evidence type="ECO:0000256" key="2">
    <source>
        <dbReference type="SAM" id="SignalP"/>
    </source>
</evidence>
<evidence type="ECO:0000313" key="4">
    <source>
        <dbReference type="EMBL" id="GAA4244071.1"/>
    </source>
</evidence>
<dbReference type="EMBL" id="BAABCB010000018">
    <property type="protein sequence ID" value="GAA4244071.1"/>
    <property type="molecule type" value="Genomic_DNA"/>
</dbReference>
<dbReference type="Proteomes" id="UP001501682">
    <property type="component" value="Unassembled WGS sequence"/>
</dbReference>
<evidence type="ECO:0000259" key="3">
    <source>
        <dbReference type="Pfam" id="PF13505"/>
    </source>
</evidence>
<dbReference type="RefSeq" id="WP_334466557.1">
    <property type="nucleotide sequence ID" value="NZ_BAABCB010000018.1"/>
</dbReference>
<feature type="chain" id="PRO_5047358207" evidence="2">
    <location>
        <begin position="20"/>
        <end position="174"/>
    </location>
</feature>
<proteinExistence type="predicted"/>
<feature type="signal peptide" evidence="2">
    <location>
        <begin position="1"/>
        <end position="19"/>
    </location>
</feature>
<reference evidence="5" key="1">
    <citation type="journal article" date="2019" name="Int. J. Syst. Evol. Microbiol.">
        <title>The Global Catalogue of Microorganisms (GCM) 10K type strain sequencing project: providing services to taxonomists for standard genome sequencing and annotation.</title>
        <authorList>
            <consortium name="The Broad Institute Genomics Platform"/>
            <consortium name="The Broad Institute Genome Sequencing Center for Infectious Disease"/>
            <person name="Wu L."/>
            <person name="Ma J."/>
        </authorList>
    </citation>
    <scope>NUCLEOTIDE SEQUENCE [LARGE SCALE GENOMIC DNA]</scope>
    <source>
        <strain evidence="5">JCM 17633</strain>
    </source>
</reference>
<evidence type="ECO:0000256" key="1">
    <source>
        <dbReference type="ARBA" id="ARBA00022729"/>
    </source>
</evidence>
<evidence type="ECO:0000313" key="5">
    <source>
        <dbReference type="Proteomes" id="UP001501682"/>
    </source>
</evidence>
<protein>
    <submittedName>
        <fullName evidence="4">Porin family protein</fullName>
    </submittedName>
</protein>
<dbReference type="InterPro" id="IPR011250">
    <property type="entry name" value="OMP/PagP_B-barrel"/>
</dbReference>
<feature type="domain" description="Outer membrane protein beta-barrel" evidence="3">
    <location>
        <begin position="5"/>
        <end position="174"/>
    </location>
</feature>
<accession>A0ABP8CVZ9</accession>
<dbReference type="InterPro" id="IPR027385">
    <property type="entry name" value="Beta-barrel_OMP"/>
</dbReference>
<organism evidence="4 5">
    <name type="scientific">Winogradskyella damuponensis</name>
    <dbReference type="NCBI Taxonomy" id="943939"/>
    <lineage>
        <taxon>Bacteria</taxon>
        <taxon>Pseudomonadati</taxon>
        <taxon>Bacteroidota</taxon>
        <taxon>Flavobacteriia</taxon>
        <taxon>Flavobacteriales</taxon>
        <taxon>Flavobacteriaceae</taxon>
        <taxon>Winogradskyella</taxon>
    </lineage>
</organism>